<evidence type="ECO:0000313" key="8">
    <source>
        <dbReference type="Proteomes" id="UP000231057"/>
    </source>
</evidence>
<dbReference type="PANTHER" id="PTHR33529:SF6">
    <property type="entry name" value="YJGP_YJGQ FAMILY PERMEASE"/>
    <property type="match status" value="1"/>
</dbReference>
<feature type="transmembrane region" description="Helical" evidence="6">
    <location>
        <begin position="296"/>
        <end position="314"/>
    </location>
</feature>
<feature type="transmembrane region" description="Helical" evidence="6">
    <location>
        <begin position="66"/>
        <end position="91"/>
    </location>
</feature>
<reference evidence="7 8" key="1">
    <citation type="submission" date="2016-11" db="EMBL/GenBank/DDBJ databases">
        <title>Complete genome sequence of thermophilic cyanobacteria strain Synechococcus sp. PCC6715.</title>
        <authorList>
            <person name="Tang J."/>
            <person name="Daroch M."/>
            <person name="Liang Y."/>
            <person name="Jiang D."/>
            <person name="Shah M."/>
        </authorList>
    </citation>
    <scope>NUCLEOTIDE SEQUENCE [LARGE SCALE GENOMIC DNA]</scope>
    <source>
        <strain evidence="7 8">PCC 6715</strain>
    </source>
</reference>
<dbReference type="AlphaFoldDB" id="A0A2D2Q063"/>
<feature type="transmembrane region" description="Helical" evidence="6">
    <location>
        <begin position="112"/>
        <end position="130"/>
    </location>
</feature>
<reference evidence="8" key="2">
    <citation type="journal article" date="2022" name="Front. Microbiol.">
        <title>Comparative Genomic Analysis Revealed Distinct Molecular Components and Organization of CO2-Concentrating Mechanism in Thermophilic Cyanobacteria.</title>
        <authorList>
            <person name="Tang J."/>
            <person name="Zhou H."/>
            <person name="Yao D."/>
            <person name="Riaz S."/>
            <person name="You D."/>
            <person name="Klepacz-Smolka A."/>
            <person name="Daroch M."/>
        </authorList>
    </citation>
    <scope>NUCLEOTIDE SEQUENCE [LARGE SCALE GENOMIC DNA]</scope>
    <source>
        <strain evidence="8">PCC 6715</strain>
    </source>
</reference>
<dbReference type="PANTHER" id="PTHR33529">
    <property type="entry name" value="SLR0882 PROTEIN-RELATED"/>
    <property type="match status" value="1"/>
</dbReference>
<dbReference type="KEGG" id="slw:BRW62_01740"/>
<evidence type="ECO:0000256" key="4">
    <source>
        <dbReference type="ARBA" id="ARBA00022989"/>
    </source>
</evidence>
<evidence type="ECO:0000256" key="5">
    <source>
        <dbReference type="ARBA" id="ARBA00023136"/>
    </source>
</evidence>
<evidence type="ECO:0000256" key="2">
    <source>
        <dbReference type="ARBA" id="ARBA00022475"/>
    </source>
</evidence>
<sequence>MVNLLCWGRSLHLSTLDRYILSLLLPGLGFGVAIFTTLALAVGTLFDLVRQIADAQLPLSILLQLIWYELPTVLVLVLPMAVLLAVVGAMSHLSEEGEWIALRSVGVCLQRLLVPVLGFALLVSSATLLLNETWVPIAKFQSEQLMQQLLQQERTLGQGTDIFYPEYDRDQTIRRLYYAHRFDGSRIQGLTILDFSQPEVTQVITAEAAEWNFRESTWFLSRGIAYLISHRGVSRDLLQFEEQEIRLPRPAQSRQLRPTEVNELSILQTRRALRRLDPVKDAELVRALKVHLAQSYAQPFLAVVFALLGVGFGLSPSQRRGRQGFGVSVAVIFGQYVLAFFLGALGTIGTLPPLVAAWLPHIIGGSVAVGLMWRVNRS</sequence>
<feature type="transmembrane region" description="Helical" evidence="6">
    <location>
        <begin position="354"/>
        <end position="373"/>
    </location>
</feature>
<comment type="subcellular location">
    <subcellularLocation>
        <location evidence="1">Cell membrane</location>
        <topology evidence="1">Multi-pass membrane protein</topology>
    </subcellularLocation>
</comment>
<keyword evidence="4 6" id="KW-1133">Transmembrane helix</keyword>
<feature type="transmembrane region" description="Helical" evidence="6">
    <location>
        <begin position="20"/>
        <end position="46"/>
    </location>
</feature>
<dbReference type="OrthoDB" id="9780716at2"/>
<keyword evidence="2" id="KW-1003">Cell membrane</keyword>
<keyword evidence="8" id="KW-1185">Reference proteome</keyword>
<evidence type="ECO:0000256" key="3">
    <source>
        <dbReference type="ARBA" id="ARBA00022692"/>
    </source>
</evidence>
<dbReference type="EMBL" id="CP018092">
    <property type="protein sequence ID" value="ATS17677.1"/>
    <property type="molecule type" value="Genomic_DNA"/>
</dbReference>
<accession>A0A2D2Q063</accession>
<dbReference type="GO" id="GO:0043190">
    <property type="term" value="C:ATP-binding cassette (ABC) transporter complex"/>
    <property type="evidence" value="ECO:0007669"/>
    <property type="project" value="TreeGrafter"/>
</dbReference>
<evidence type="ECO:0000256" key="6">
    <source>
        <dbReference type="SAM" id="Phobius"/>
    </source>
</evidence>
<keyword evidence="3 6" id="KW-0812">Transmembrane</keyword>
<evidence type="ECO:0000313" key="7">
    <source>
        <dbReference type="EMBL" id="ATS17677.1"/>
    </source>
</evidence>
<dbReference type="InterPro" id="IPR005495">
    <property type="entry name" value="LptG/LptF_permease"/>
</dbReference>
<dbReference type="RefSeq" id="WP_099797950.1">
    <property type="nucleotide sequence ID" value="NZ_CP018092.1"/>
</dbReference>
<proteinExistence type="predicted"/>
<keyword evidence="5 6" id="KW-0472">Membrane</keyword>
<name>A0A2D2Q063_PARLV</name>
<dbReference type="Pfam" id="PF03739">
    <property type="entry name" value="LptF_LptG"/>
    <property type="match status" value="1"/>
</dbReference>
<dbReference type="Proteomes" id="UP000231057">
    <property type="component" value="Chromosome"/>
</dbReference>
<protein>
    <submittedName>
        <fullName evidence="7">Permease</fullName>
    </submittedName>
</protein>
<gene>
    <name evidence="7" type="ORF">BRW62_01740</name>
</gene>
<feature type="transmembrane region" description="Helical" evidence="6">
    <location>
        <begin position="326"/>
        <end position="348"/>
    </location>
</feature>
<organism evidence="7 8">
    <name type="scientific">Parathermosynechococcus lividus PCC 6715</name>
    <dbReference type="NCBI Taxonomy" id="1917166"/>
    <lineage>
        <taxon>Bacteria</taxon>
        <taxon>Bacillati</taxon>
        <taxon>Cyanobacteriota</taxon>
        <taxon>Cyanophyceae</taxon>
        <taxon>Acaryochloridales</taxon>
        <taxon>Thermosynechococcaceae</taxon>
        <taxon>Parathermosynechococcus</taxon>
    </lineage>
</organism>
<dbReference type="GO" id="GO:0015920">
    <property type="term" value="P:lipopolysaccharide transport"/>
    <property type="evidence" value="ECO:0007669"/>
    <property type="project" value="TreeGrafter"/>
</dbReference>
<evidence type="ECO:0000256" key="1">
    <source>
        <dbReference type="ARBA" id="ARBA00004651"/>
    </source>
</evidence>